<name>A0A2K6VIN8_ONCVO</name>
<dbReference type="EnsemblMetazoa" id="OVOC11432.1">
    <property type="protein sequence ID" value="OVOC11432.1"/>
    <property type="gene ID" value="WBGene00248241"/>
</dbReference>
<reference evidence="1" key="2">
    <citation type="submission" date="2018-02" db="UniProtKB">
        <authorList>
            <consortium name="EnsemblMetazoa"/>
        </authorList>
    </citation>
    <scope>IDENTIFICATION</scope>
</reference>
<sequence>MNGENLAMIRNLKTMAEDKSRRWEYKFCDDSSDYQDSTSTDSNEDHHRLEDVTEKRALLQSNFSSQSCISEVSFIFDLFIIPEILSKEIWMDEKT</sequence>
<accession>A0A2K6VIN8</accession>
<dbReference type="OMA" id="RWEYKFC"/>
<dbReference type="AlphaFoldDB" id="A0A2K6VIN8"/>
<organism evidence="1 2">
    <name type="scientific">Onchocerca volvulus</name>
    <dbReference type="NCBI Taxonomy" id="6282"/>
    <lineage>
        <taxon>Eukaryota</taxon>
        <taxon>Metazoa</taxon>
        <taxon>Ecdysozoa</taxon>
        <taxon>Nematoda</taxon>
        <taxon>Chromadorea</taxon>
        <taxon>Rhabditida</taxon>
        <taxon>Spirurina</taxon>
        <taxon>Spiruromorpha</taxon>
        <taxon>Filarioidea</taxon>
        <taxon>Onchocercidae</taxon>
        <taxon>Onchocerca</taxon>
    </lineage>
</organism>
<protein>
    <submittedName>
        <fullName evidence="1">Uncharacterized protein</fullName>
    </submittedName>
</protein>
<dbReference type="Proteomes" id="UP000024404">
    <property type="component" value="Unassembled WGS sequence"/>
</dbReference>
<keyword evidence="2" id="KW-1185">Reference proteome</keyword>
<reference evidence="2" key="1">
    <citation type="submission" date="2013-10" db="EMBL/GenBank/DDBJ databases">
        <title>Genome sequencing of Onchocerca volvulus.</title>
        <authorList>
            <person name="Cotton J."/>
            <person name="Tsai J."/>
            <person name="Stanley E."/>
            <person name="Tracey A."/>
            <person name="Holroyd N."/>
            <person name="Lustigman S."/>
            <person name="Berriman M."/>
        </authorList>
    </citation>
    <scope>NUCLEOTIDE SEQUENCE</scope>
</reference>
<evidence type="ECO:0000313" key="1">
    <source>
        <dbReference type="EnsemblMetazoa" id="OVOC11432.1"/>
    </source>
</evidence>
<evidence type="ECO:0000313" key="2">
    <source>
        <dbReference type="Proteomes" id="UP000024404"/>
    </source>
</evidence>
<proteinExistence type="predicted"/>
<dbReference type="EMBL" id="CMVM020000361">
    <property type="status" value="NOT_ANNOTATED_CDS"/>
    <property type="molecule type" value="Genomic_DNA"/>
</dbReference>